<proteinExistence type="predicted"/>
<sequence>MDVRIGIQNVAREVVIDSNEAPEAVAKTVSDALSAGGLLTLTDAKGRQVIIPTNTIGFVEVGSETARPVGFAQ</sequence>
<dbReference type="EMBL" id="JADOTZ010000001">
    <property type="protein sequence ID" value="MBG6085560.1"/>
    <property type="molecule type" value="Genomic_DNA"/>
</dbReference>
<gene>
    <name evidence="1" type="ORF">IW252_002327</name>
</gene>
<evidence type="ECO:0000313" key="1">
    <source>
        <dbReference type="EMBL" id="MBG6085560.1"/>
    </source>
</evidence>
<accession>A0A931DEW3</accession>
<evidence type="ECO:0000313" key="2">
    <source>
        <dbReference type="Proteomes" id="UP000625033"/>
    </source>
</evidence>
<dbReference type="AlphaFoldDB" id="A0A931DEW3"/>
<dbReference type="Proteomes" id="UP000625033">
    <property type="component" value="Unassembled WGS sequence"/>
</dbReference>
<comment type="caution">
    <text evidence="1">The sequence shown here is derived from an EMBL/GenBank/DDBJ whole genome shotgun (WGS) entry which is preliminary data.</text>
</comment>
<dbReference type="RefSeq" id="WP_196836734.1">
    <property type="nucleotide sequence ID" value="NZ_JADOTZ010000001.1"/>
</dbReference>
<protein>
    <recommendedName>
        <fullName evidence="3">DUF3107 domain-containing protein</fullName>
    </recommendedName>
</protein>
<evidence type="ECO:0008006" key="3">
    <source>
        <dbReference type="Google" id="ProtNLM"/>
    </source>
</evidence>
<dbReference type="InterPro" id="IPR021456">
    <property type="entry name" value="DUF3107"/>
</dbReference>
<organism evidence="1 2">
    <name type="scientific">Zhihengliuella flava</name>
    <dbReference type="NCBI Taxonomy" id="1285193"/>
    <lineage>
        <taxon>Bacteria</taxon>
        <taxon>Bacillati</taxon>
        <taxon>Actinomycetota</taxon>
        <taxon>Actinomycetes</taxon>
        <taxon>Micrococcales</taxon>
        <taxon>Micrococcaceae</taxon>
        <taxon>Zhihengliuella</taxon>
    </lineage>
</organism>
<reference evidence="1" key="1">
    <citation type="submission" date="2020-11" db="EMBL/GenBank/DDBJ databases">
        <title>Sequencing the genomes of 1000 actinobacteria strains.</title>
        <authorList>
            <person name="Klenk H.-P."/>
        </authorList>
    </citation>
    <scope>NUCLEOTIDE SEQUENCE</scope>
    <source>
        <strain evidence="1">DSM 26152</strain>
    </source>
</reference>
<name>A0A931DEW3_9MICC</name>
<keyword evidence="2" id="KW-1185">Reference proteome</keyword>
<dbReference type="Pfam" id="PF11305">
    <property type="entry name" value="DUF3107"/>
    <property type="match status" value="1"/>
</dbReference>